<sequence>MVVTAYLAIHPTYMSITALKSLKLCLCTAQDTGHRARAQDTAARRGGLRVRAGVAAAAWTLPAPAPASPINSLQDSCRSRALYSRARMSFDSP</sequence>
<keyword evidence="2" id="KW-1185">Reference proteome</keyword>
<name>A0A194Q7T4_PAPXU</name>
<dbReference type="EMBL" id="KQ459439">
    <property type="protein sequence ID" value="KPJ01055.1"/>
    <property type="molecule type" value="Genomic_DNA"/>
</dbReference>
<proteinExistence type="predicted"/>
<accession>A0A194Q7T4</accession>
<dbReference type="AlphaFoldDB" id="A0A194Q7T4"/>
<reference evidence="1 2" key="1">
    <citation type="journal article" date="2015" name="Nat. Commun.">
        <title>Outbred genome sequencing and CRISPR/Cas9 gene editing in butterflies.</title>
        <authorList>
            <person name="Li X."/>
            <person name="Fan D."/>
            <person name="Zhang W."/>
            <person name="Liu G."/>
            <person name="Zhang L."/>
            <person name="Zhao L."/>
            <person name="Fang X."/>
            <person name="Chen L."/>
            <person name="Dong Y."/>
            <person name="Chen Y."/>
            <person name="Ding Y."/>
            <person name="Zhao R."/>
            <person name="Feng M."/>
            <person name="Zhu Y."/>
            <person name="Feng Y."/>
            <person name="Jiang X."/>
            <person name="Zhu D."/>
            <person name="Xiang H."/>
            <person name="Feng X."/>
            <person name="Li S."/>
            <person name="Wang J."/>
            <person name="Zhang G."/>
            <person name="Kronforst M.R."/>
            <person name="Wang W."/>
        </authorList>
    </citation>
    <scope>NUCLEOTIDE SEQUENCE [LARGE SCALE GENOMIC DNA]</scope>
    <source>
        <strain evidence="1">Ya'a_city_454_Px</strain>
        <tissue evidence="1">Whole body</tissue>
    </source>
</reference>
<evidence type="ECO:0000313" key="2">
    <source>
        <dbReference type="Proteomes" id="UP000053268"/>
    </source>
</evidence>
<evidence type="ECO:0000313" key="1">
    <source>
        <dbReference type="EMBL" id="KPJ01055.1"/>
    </source>
</evidence>
<gene>
    <name evidence="1" type="ORF">RR46_05320</name>
</gene>
<organism evidence="1 2">
    <name type="scientific">Papilio xuthus</name>
    <name type="common">Asian swallowtail butterfly</name>
    <dbReference type="NCBI Taxonomy" id="66420"/>
    <lineage>
        <taxon>Eukaryota</taxon>
        <taxon>Metazoa</taxon>
        <taxon>Ecdysozoa</taxon>
        <taxon>Arthropoda</taxon>
        <taxon>Hexapoda</taxon>
        <taxon>Insecta</taxon>
        <taxon>Pterygota</taxon>
        <taxon>Neoptera</taxon>
        <taxon>Endopterygota</taxon>
        <taxon>Lepidoptera</taxon>
        <taxon>Glossata</taxon>
        <taxon>Ditrysia</taxon>
        <taxon>Papilionoidea</taxon>
        <taxon>Papilionidae</taxon>
        <taxon>Papilioninae</taxon>
        <taxon>Papilio</taxon>
    </lineage>
</organism>
<protein>
    <submittedName>
        <fullName evidence="1">Uncharacterized protein</fullName>
    </submittedName>
</protein>
<dbReference type="Proteomes" id="UP000053268">
    <property type="component" value="Unassembled WGS sequence"/>
</dbReference>